<comment type="caution">
    <text evidence="1">The sequence shown here is derived from an EMBL/GenBank/DDBJ whole genome shotgun (WGS) entry which is preliminary data.</text>
</comment>
<protein>
    <submittedName>
        <fullName evidence="1">Uncharacterized protein</fullName>
    </submittedName>
</protein>
<gene>
    <name evidence="1" type="ORF">GCM10012282_20620</name>
</gene>
<dbReference type="EMBL" id="BMMU01000005">
    <property type="protein sequence ID" value="GGJ24000.1"/>
    <property type="molecule type" value="Genomic_DNA"/>
</dbReference>
<accession>A0A917NSA2</accession>
<reference evidence="1" key="1">
    <citation type="journal article" date="2014" name="Int. J. Syst. Evol. Microbiol.">
        <title>Complete genome sequence of Corynebacterium casei LMG S-19264T (=DSM 44701T), isolated from a smear-ripened cheese.</title>
        <authorList>
            <consortium name="US DOE Joint Genome Institute (JGI-PGF)"/>
            <person name="Walter F."/>
            <person name="Albersmeier A."/>
            <person name="Kalinowski J."/>
            <person name="Ruckert C."/>
        </authorList>
    </citation>
    <scope>NUCLEOTIDE SEQUENCE</scope>
    <source>
        <strain evidence="1">CGMCC 4.7272</strain>
    </source>
</reference>
<proteinExistence type="predicted"/>
<sequence length="71" mass="7970">MGAQCRALGRGDREVVHRQALVAAVEAEDLADDTEFEGVHSVEQNYGNVFEHVSSVPRYWQEIEGVRQSCH</sequence>
<reference evidence="1" key="2">
    <citation type="submission" date="2020-09" db="EMBL/GenBank/DDBJ databases">
        <authorList>
            <person name="Sun Q."/>
            <person name="Zhou Y."/>
        </authorList>
    </citation>
    <scope>NUCLEOTIDE SEQUENCE</scope>
    <source>
        <strain evidence="1">CGMCC 4.7272</strain>
    </source>
</reference>
<name>A0A917NSA2_9ACTN</name>
<dbReference type="Proteomes" id="UP000625682">
    <property type="component" value="Unassembled WGS sequence"/>
</dbReference>
<keyword evidence="2" id="KW-1185">Reference proteome</keyword>
<evidence type="ECO:0000313" key="2">
    <source>
        <dbReference type="Proteomes" id="UP000625682"/>
    </source>
</evidence>
<organism evidence="1 2">
    <name type="scientific">Streptomyces lacrimifluminis</name>
    <dbReference type="NCBI Taxonomy" id="1500077"/>
    <lineage>
        <taxon>Bacteria</taxon>
        <taxon>Bacillati</taxon>
        <taxon>Actinomycetota</taxon>
        <taxon>Actinomycetes</taxon>
        <taxon>Kitasatosporales</taxon>
        <taxon>Streptomycetaceae</taxon>
        <taxon>Streptomyces</taxon>
    </lineage>
</organism>
<evidence type="ECO:0000313" key="1">
    <source>
        <dbReference type="EMBL" id="GGJ24000.1"/>
    </source>
</evidence>
<dbReference type="AlphaFoldDB" id="A0A917NSA2"/>